<dbReference type="AlphaFoldDB" id="A0A7Z7JFF2"/>
<reference evidence="1 2" key="1">
    <citation type="submission" date="2018-01" db="EMBL/GenBank/DDBJ databases">
        <authorList>
            <person name="Clerissi C."/>
        </authorList>
    </citation>
    <scope>NUCLEOTIDE SEQUENCE [LARGE SCALE GENOMIC DNA]</scope>
    <source>
        <strain evidence="1">Cupriavidus taiwanensis STM 6021</strain>
    </source>
</reference>
<name>A0A7Z7JFF2_9BURK</name>
<dbReference type="Proteomes" id="UP000257139">
    <property type="component" value="Unassembled WGS sequence"/>
</dbReference>
<organism evidence="1 2">
    <name type="scientific">Cupriavidus taiwanensis</name>
    <dbReference type="NCBI Taxonomy" id="164546"/>
    <lineage>
        <taxon>Bacteria</taxon>
        <taxon>Pseudomonadati</taxon>
        <taxon>Pseudomonadota</taxon>
        <taxon>Betaproteobacteria</taxon>
        <taxon>Burkholderiales</taxon>
        <taxon>Burkholderiaceae</taxon>
        <taxon>Cupriavidus</taxon>
    </lineage>
</organism>
<protein>
    <submittedName>
        <fullName evidence="1">Uncharacterized protein</fullName>
    </submittedName>
</protein>
<accession>A0A7Z7JFF2</accession>
<dbReference type="EMBL" id="OGUU01000045">
    <property type="protein sequence ID" value="SPC25586.1"/>
    <property type="molecule type" value="Genomic_DNA"/>
</dbReference>
<proteinExistence type="predicted"/>
<comment type="caution">
    <text evidence="1">The sequence shown here is derived from an EMBL/GenBank/DDBJ whole genome shotgun (WGS) entry which is preliminary data.</text>
</comment>
<sequence length="130" mass="14756">MRKARRDSIDNLSMGANRELMCNASLVARPYAVQCLFISYLFMPEIAAFWNEIRFARCQNVDFYLAGKMVATHCSGCLGDYHEMQWCTENDSCSLEKPAHAALRTAPAKQCNSLGRNTRTGHTRMTVLKR</sequence>
<evidence type="ECO:0000313" key="2">
    <source>
        <dbReference type="Proteomes" id="UP000257139"/>
    </source>
</evidence>
<evidence type="ECO:0000313" key="1">
    <source>
        <dbReference type="EMBL" id="SPC25586.1"/>
    </source>
</evidence>
<gene>
    <name evidence="1" type="ORF">CBM2594_U10087</name>
</gene>